<keyword evidence="2" id="KW-0862">Zinc</keyword>
<dbReference type="OrthoDB" id="779048at2759"/>
<dbReference type="PANTHER" id="PTHR42683">
    <property type="entry name" value="ALDEHYDE REDUCTASE"/>
    <property type="match status" value="1"/>
</dbReference>
<keyword evidence="3" id="KW-0560">Oxidoreductase</keyword>
<dbReference type="EMBL" id="PQIB02000008">
    <property type="protein sequence ID" value="RLN04436.1"/>
    <property type="molecule type" value="Genomic_DNA"/>
</dbReference>
<evidence type="ECO:0000256" key="2">
    <source>
        <dbReference type="ARBA" id="ARBA00022833"/>
    </source>
</evidence>
<reference evidence="5" key="1">
    <citation type="journal article" date="2019" name="Nat. Commun.">
        <title>The genome of broomcorn millet.</title>
        <authorList>
            <person name="Zou C."/>
            <person name="Miki D."/>
            <person name="Li D."/>
            <person name="Tang Q."/>
            <person name="Xiao L."/>
            <person name="Rajput S."/>
            <person name="Deng P."/>
            <person name="Jia W."/>
            <person name="Huang R."/>
            <person name="Zhang M."/>
            <person name="Sun Y."/>
            <person name="Hu J."/>
            <person name="Fu X."/>
            <person name="Schnable P.S."/>
            <person name="Li F."/>
            <person name="Zhang H."/>
            <person name="Feng B."/>
            <person name="Zhu X."/>
            <person name="Liu R."/>
            <person name="Schnable J.C."/>
            <person name="Zhu J.-K."/>
            <person name="Zhang H."/>
        </authorList>
    </citation>
    <scope>NUCLEOTIDE SEQUENCE [LARGE SCALE GENOMIC DNA]</scope>
</reference>
<name>A0A3L6RJ67_PANMI</name>
<dbReference type="GO" id="GO:0016616">
    <property type="term" value="F:oxidoreductase activity, acting on the CH-OH group of donors, NAD or NADP as acceptor"/>
    <property type="evidence" value="ECO:0007669"/>
    <property type="project" value="InterPro"/>
</dbReference>
<evidence type="ECO:0000256" key="1">
    <source>
        <dbReference type="ARBA" id="ARBA00022723"/>
    </source>
</evidence>
<keyword evidence="1" id="KW-0479">Metal-binding</keyword>
<dbReference type="GO" id="GO:0046872">
    <property type="term" value="F:metal ion binding"/>
    <property type="evidence" value="ECO:0007669"/>
    <property type="project" value="UniProtKB-KW"/>
</dbReference>
<gene>
    <name evidence="4" type="ORF">C2845_PM13G06200</name>
</gene>
<dbReference type="InterPro" id="IPR047109">
    <property type="entry name" value="CAD-like"/>
</dbReference>
<keyword evidence="5" id="KW-1185">Reference proteome</keyword>
<evidence type="ECO:0000256" key="3">
    <source>
        <dbReference type="ARBA" id="ARBA00023002"/>
    </source>
</evidence>
<sequence length="63" mass="6967">MRETEEMMELAAAHGVAADVEVIAADDATEAMERLARADVRYRFVIDIGNTRKDSSDEVSHIS</sequence>
<comment type="caution">
    <text evidence="4">The sequence shown here is derived from an EMBL/GenBank/DDBJ whole genome shotgun (WGS) entry which is preliminary data.</text>
</comment>
<dbReference type="AlphaFoldDB" id="A0A3L6RJ67"/>
<dbReference type="Gene3D" id="3.40.50.720">
    <property type="entry name" value="NAD(P)-binding Rossmann-like Domain"/>
    <property type="match status" value="1"/>
</dbReference>
<organism evidence="4 5">
    <name type="scientific">Panicum miliaceum</name>
    <name type="common">Proso millet</name>
    <name type="synonym">Broomcorn millet</name>
    <dbReference type="NCBI Taxonomy" id="4540"/>
    <lineage>
        <taxon>Eukaryota</taxon>
        <taxon>Viridiplantae</taxon>
        <taxon>Streptophyta</taxon>
        <taxon>Embryophyta</taxon>
        <taxon>Tracheophyta</taxon>
        <taxon>Spermatophyta</taxon>
        <taxon>Magnoliopsida</taxon>
        <taxon>Liliopsida</taxon>
        <taxon>Poales</taxon>
        <taxon>Poaceae</taxon>
        <taxon>PACMAD clade</taxon>
        <taxon>Panicoideae</taxon>
        <taxon>Panicodae</taxon>
        <taxon>Paniceae</taxon>
        <taxon>Panicinae</taxon>
        <taxon>Panicum</taxon>
        <taxon>Panicum sect. Panicum</taxon>
    </lineage>
</organism>
<accession>A0A3L6RJ67</accession>
<evidence type="ECO:0000313" key="4">
    <source>
        <dbReference type="EMBL" id="RLN04436.1"/>
    </source>
</evidence>
<evidence type="ECO:0000313" key="5">
    <source>
        <dbReference type="Proteomes" id="UP000275267"/>
    </source>
</evidence>
<proteinExistence type="predicted"/>
<dbReference type="Proteomes" id="UP000275267">
    <property type="component" value="Unassembled WGS sequence"/>
</dbReference>
<dbReference type="STRING" id="4540.A0A3L6RJ67"/>
<dbReference type="Gene3D" id="3.90.180.10">
    <property type="entry name" value="Medium-chain alcohol dehydrogenases, catalytic domain"/>
    <property type="match status" value="1"/>
</dbReference>
<protein>
    <submittedName>
        <fullName evidence="4">Uncharacterized protein</fullName>
    </submittedName>
</protein>